<comment type="caution">
    <text evidence="1">The sequence shown here is derived from an EMBL/GenBank/DDBJ whole genome shotgun (WGS) entry which is preliminary data.</text>
</comment>
<reference evidence="1" key="1">
    <citation type="journal article" date="2014" name="Front. Microbiol.">
        <title>High frequency of phylogenetically diverse reductive dehalogenase-homologous genes in deep subseafloor sedimentary metagenomes.</title>
        <authorList>
            <person name="Kawai M."/>
            <person name="Futagami T."/>
            <person name="Toyoda A."/>
            <person name="Takaki Y."/>
            <person name="Nishi S."/>
            <person name="Hori S."/>
            <person name="Arai W."/>
            <person name="Tsubouchi T."/>
            <person name="Morono Y."/>
            <person name="Uchiyama I."/>
            <person name="Ito T."/>
            <person name="Fujiyama A."/>
            <person name="Inagaki F."/>
            <person name="Takami H."/>
        </authorList>
    </citation>
    <scope>NUCLEOTIDE SEQUENCE</scope>
    <source>
        <strain evidence="1">Expedition CK06-06</strain>
    </source>
</reference>
<evidence type="ECO:0000313" key="1">
    <source>
        <dbReference type="EMBL" id="GAG56109.1"/>
    </source>
</evidence>
<sequence>GDNAHIRARAREWLARYLIGEPSQLHQLLFREERDITIKVVFGEEGDMARLPAEDIIDVEPVIVETN</sequence>
<proteinExistence type="predicted"/>
<feature type="non-terminal residue" evidence="1">
    <location>
        <position position="1"/>
    </location>
</feature>
<gene>
    <name evidence="1" type="ORF">S01H4_11584</name>
</gene>
<protein>
    <submittedName>
        <fullName evidence="1">Uncharacterized protein</fullName>
    </submittedName>
</protein>
<dbReference type="EMBL" id="BART01004720">
    <property type="protein sequence ID" value="GAG56109.1"/>
    <property type="molecule type" value="Genomic_DNA"/>
</dbReference>
<name>X0YJ62_9ZZZZ</name>
<organism evidence="1">
    <name type="scientific">marine sediment metagenome</name>
    <dbReference type="NCBI Taxonomy" id="412755"/>
    <lineage>
        <taxon>unclassified sequences</taxon>
        <taxon>metagenomes</taxon>
        <taxon>ecological metagenomes</taxon>
    </lineage>
</organism>
<accession>X0YJ62</accession>
<dbReference type="AlphaFoldDB" id="X0YJ62"/>